<dbReference type="EMBL" id="LKEA01000024">
    <property type="protein sequence ID" value="ROV99037.1"/>
    <property type="molecule type" value="Genomic_DNA"/>
</dbReference>
<accession>A0A423W6S8</accession>
<dbReference type="AlphaFoldDB" id="A0A423W6S8"/>
<name>A0A423W6S8_9PEZI</name>
<evidence type="ECO:0000313" key="2">
    <source>
        <dbReference type="EMBL" id="ROV99037.1"/>
    </source>
</evidence>
<dbReference type="OrthoDB" id="10490420at2759"/>
<feature type="coiled-coil region" evidence="1">
    <location>
        <begin position="10"/>
        <end position="44"/>
    </location>
</feature>
<keyword evidence="3" id="KW-1185">Reference proteome</keyword>
<sequence>MTDLTQPFDAMQVEQRLKEQASKIEELEKNCKRDQSERASLALKLRIGEAKIKKKCQTFEASVNSMSVRIKVLEREAVVVDERQKTCRKDRRNNRAEFRHINCSLRKLKRKIKAARTVKSLESSNGQVGPEVAASGKGKAKQISRIIKEQGKQYRMINQVRTLKFVQFRQSVY</sequence>
<reference evidence="2 3" key="1">
    <citation type="submission" date="2015-09" db="EMBL/GenBank/DDBJ databases">
        <title>Host preference determinants of Valsa canker pathogens revealed by comparative genomics.</title>
        <authorList>
            <person name="Yin Z."/>
            <person name="Huang L."/>
        </authorList>
    </citation>
    <scope>NUCLEOTIDE SEQUENCE [LARGE SCALE GENOMIC DNA]</scope>
    <source>
        <strain evidence="2 3">03-1</strain>
    </source>
</reference>
<evidence type="ECO:0000256" key="1">
    <source>
        <dbReference type="SAM" id="Coils"/>
    </source>
</evidence>
<evidence type="ECO:0000313" key="3">
    <source>
        <dbReference type="Proteomes" id="UP000283895"/>
    </source>
</evidence>
<gene>
    <name evidence="2" type="ORF">VMCG_06616</name>
</gene>
<proteinExistence type="predicted"/>
<comment type="caution">
    <text evidence="2">The sequence shown here is derived from an EMBL/GenBank/DDBJ whole genome shotgun (WGS) entry which is preliminary data.</text>
</comment>
<dbReference type="Proteomes" id="UP000283895">
    <property type="component" value="Unassembled WGS sequence"/>
</dbReference>
<keyword evidence="1" id="KW-0175">Coiled coil</keyword>
<protein>
    <submittedName>
        <fullName evidence="2">Uncharacterized protein</fullName>
    </submittedName>
</protein>
<organism evidence="2 3">
    <name type="scientific">Cytospora schulzeri</name>
    <dbReference type="NCBI Taxonomy" id="448051"/>
    <lineage>
        <taxon>Eukaryota</taxon>
        <taxon>Fungi</taxon>
        <taxon>Dikarya</taxon>
        <taxon>Ascomycota</taxon>
        <taxon>Pezizomycotina</taxon>
        <taxon>Sordariomycetes</taxon>
        <taxon>Sordariomycetidae</taxon>
        <taxon>Diaporthales</taxon>
        <taxon>Cytosporaceae</taxon>
        <taxon>Cytospora</taxon>
    </lineage>
</organism>